<dbReference type="Proteomes" id="UP001286456">
    <property type="component" value="Unassembled WGS sequence"/>
</dbReference>
<evidence type="ECO:0000313" key="1">
    <source>
        <dbReference type="EMBL" id="KAK3323831.1"/>
    </source>
</evidence>
<gene>
    <name evidence="1" type="ORF">B0T19DRAFT_427018</name>
</gene>
<sequence length="154" mass="16470">MMMAVMDDGGCCARWGPRPRAQLMTIVYWLPALGKRWPAALTEFASCAGRRLACLAWLGSLAAGGSNEQEHGTGLLWVYRSLYLALLSQSNGSVGFGVRSVHPHGFNAGFDSWLWRSICNLVASCRASATTADYVPAFDRPSAPWGAEAEGSGG</sequence>
<reference evidence="1" key="2">
    <citation type="submission" date="2023-06" db="EMBL/GenBank/DDBJ databases">
        <authorList>
            <consortium name="Lawrence Berkeley National Laboratory"/>
            <person name="Haridas S."/>
            <person name="Hensen N."/>
            <person name="Bonometti L."/>
            <person name="Westerberg I."/>
            <person name="Brannstrom I.O."/>
            <person name="Guillou S."/>
            <person name="Cros-Aarteil S."/>
            <person name="Calhoun S."/>
            <person name="Kuo A."/>
            <person name="Mondo S."/>
            <person name="Pangilinan J."/>
            <person name="Riley R."/>
            <person name="Labutti K."/>
            <person name="Andreopoulos B."/>
            <person name="Lipzen A."/>
            <person name="Chen C."/>
            <person name="Yanf M."/>
            <person name="Daum C."/>
            <person name="Ng V."/>
            <person name="Clum A."/>
            <person name="Steindorff A."/>
            <person name="Ohm R."/>
            <person name="Martin F."/>
            <person name="Silar P."/>
            <person name="Natvig D."/>
            <person name="Lalanne C."/>
            <person name="Gautier V."/>
            <person name="Ament-Velasquez S.L."/>
            <person name="Kruys A."/>
            <person name="Hutchinson M.I."/>
            <person name="Powell A.J."/>
            <person name="Barry K."/>
            <person name="Miller A.N."/>
            <person name="Grigoriev I.V."/>
            <person name="Debuchy R."/>
            <person name="Gladieux P."/>
            <person name="Thoren M.H."/>
            <person name="Johannesson H."/>
        </authorList>
    </citation>
    <scope>NUCLEOTIDE SEQUENCE</scope>
    <source>
        <strain evidence="1">SMH4131-1</strain>
    </source>
</reference>
<protein>
    <submittedName>
        <fullName evidence="1">Uncharacterized protein</fullName>
    </submittedName>
</protein>
<reference evidence="1" key="1">
    <citation type="journal article" date="2023" name="Mol. Phylogenet. Evol.">
        <title>Genome-scale phylogeny and comparative genomics of the fungal order Sordariales.</title>
        <authorList>
            <person name="Hensen N."/>
            <person name="Bonometti L."/>
            <person name="Westerberg I."/>
            <person name="Brannstrom I.O."/>
            <person name="Guillou S."/>
            <person name="Cros-Aarteil S."/>
            <person name="Calhoun S."/>
            <person name="Haridas S."/>
            <person name="Kuo A."/>
            <person name="Mondo S."/>
            <person name="Pangilinan J."/>
            <person name="Riley R."/>
            <person name="LaButti K."/>
            <person name="Andreopoulos B."/>
            <person name="Lipzen A."/>
            <person name="Chen C."/>
            <person name="Yan M."/>
            <person name="Daum C."/>
            <person name="Ng V."/>
            <person name="Clum A."/>
            <person name="Steindorff A."/>
            <person name="Ohm R.A."/>
            <person name="Martin F."/>
            <person name="Silar P."/>
            <person name="Natvig D.O."/>
            <person name="Lalanne C."/>
            <person name="Gautier V."/>
            <person name="Ament-Velasquez S.L."/>
            <person name="Kruys A."/>
            <person name="Hutchinson M.I."/>
            <person name="Powell A.J."/>
            <person name="Barry K."/>
            <person name="Miller A.N."/>
            <person name="Grigoriev I.V."/>
            <person name="Debuchy R."/>
            <person name="Gladieux P."/>
            <person name="Hiltunen Thoren M."/>
            <person name="Johannesson H."/>
        </authorList>
    </citation>
    <scope>NUCLEOTIDE SEQUENCE</scope>
    <source>
        <strain evidence="1">SMH4131-1</strain>
    </source>
</reference>
<keyword evidence="2" id="KW-1185">Reference proteome</keyword>
<name>A0AAE0IEZ5_9PEZI</name>
<proteinExistence type="predicted"/>
<accession>A0AAE0IEZ5</accession>
<dbReference type="EMBL" id="JAUEPO010000004">
    <property type="protein sequence ID" value="KAK3323831.1"/>
    <property type="molecule type" value="Genomic_DNA"/>
</dbReference>
<dbReference type="AlphaFoldDB" id="A0AAE0IEZ5"/>
<organism evidence="1 2">
    <name type="scientific">Cercophora scortea</name>
    <dbReference type="NCBI Taxonomy" id="314031"/>
    <lineage>
        <taxon>Eukaryota</taxon>
        <taxon>Fungi</taxon>
        <taxon>Dikarya</taxon>
        <taxon>Ascomycota</taxon>
        <taxon>Pezizomycotina</taxon>
        <taxon>Sordariomycetes</taxon>
        <taxon>Sordariomycetidae</taxon>
        <taxon>Sordariales</taxon>
        <taxon>Lasiosphaeriaceae</taxon>
        <taxon>Cercophora</taxon>
    </lineage>
</organism>
<comment type="caution">
    <text evidence="1">The sequence shown here is derived from an EMBL/GenBank/DDBJ whole genome shotgun (WGS) entry which is preliminary data.</text>
</comment>
<evidence type="ECO:0000313" key="2">
    <source>
        <dbReference type="Proteomes" id="UP001286456"/>
    </source>
</evidence>